<feature type="transmembrane region" description="Helical" evidence="8">
    <location>
        <begin position="127"/>
        <end position="152"/>
    </location>
</feature>
<dbReference type="PROSITE" id="PS50262">
    <property type="entry name" value="G_PROTEIN_RECEP_F1_2"/>
    <property type="match status" value="1"/>
</dbReference>
<evidence type="ECO:0000313" key="10">
    <source>
        <dbReference type="EMBL" id="KXN74516.1"/>
    </source>
</evidence>
<keyword evidence="3 8" id="KW-1133">Transmembrane helix</keyword>
<dbReference type="InterPro" id="IPR017452">
    <property type="entry name" value="GPCR_Rhodpsn_7TM"/>
</dbReference>
<dbReference type="SUPFAM" id="SSF81321">
    <property type="entry name" value="Family A G protein-coupled receptor-like"/>
    <property type="match status" value="1"/>
</dbReference>
<dbReference type="InterPro" id="IPR000276">
    <property type="entry name" value="GPCR_Rhodpsn"/>
</dbReference>
<gene>
    <name evidence="10" type="ORF">CONCODRAFT_2315</name>
</gene>
<feature type="transmembrane region" description="Helical" evidence="8">
    <location>
        <begin position="20"/>
        <end position="40"/>
    </location>
</feature>
<organism evidence="10 11">
    <name type="scientific">Conidiobolus coronatus (strain ATCC 28846 / CBS 209.66 / NRRL 28638)</name>
    <name type="common">Delacroixia coronata</name>
    <dbReference type="NCBI Taxonomy" id="796925"/>
    <lineage>
        <taxon>Eukaryota</taxon>
        <taxon>Fungi</taxon>
        <taxon>Fungi incertae sedis</taxon>
        <taxon>Zoopagomycota</taxon>
        <taxon>Entomophthoromycotina</taxon>
        <taxon>Entomophthoromycetes</taxon>
        <taxon>Entomophthorales</taxon>
        <taxon>Ancylistaceae</taxon>
        <taxon>Conidiobolus</taxon>
    </lineage>
</organism>
<dbReference type="PANTHER" id="PTHR45695">
    <property type="entry name" value="LEUCOKININ RECEPTOR-RELATED"/>
    <property type="match status" value="1"/>
</dbReference>
<evidence type="ECO:0000256" key="2">
    <source>
        <dbReference type="ARBA" id="ARBA00022692"/>
    </source>
</evidence>
<dbReference type="Pfam" id="PF00001">
    <property type="entry name" value="7tm_1"/>
    <property type="match status" value="1"/>
</dbReference>
<feature type="transmembrane region" description="Helical" evidence="8">
    <location>
        <begin position="52"/>
        <end position="73"/>
    </location>
</feature>
<protein>
    <submittedName>
        <fullName evidence="10">Family A G protein-coupled receptor-like protein</fullName>
    </submittedName>
</protein>
<evidence type="ECO:0000256" key="3">
    <source>
        <dbReference type="ARBA" id="ARBA00022989"/>
    </source>
</evidence>
<evidence type="ECO:0000256" key="4">
    <source>
        <dbReference type="ARBA" id="ARBA00023040"/>
    </source>
</evidence>
<evidence type="ECO:0000256" key="7">
    <source>
        <dbReference type="ARBA" id="ARBA00023224"/>
    </source>
</evidence>
<dbReference type="OrthoDB" id="9370401at2759"/>
<keyword evidence="7" id="KW-0807">Transducer</keyword>
<proteinExistence type="predicted"/>
<comment type="subcellular location">
    <subcellularLocation>
        <location evidence="1">Membrane</location>
        <topology evidence="1">Multi-pass membrane protein</topology>
    </subcellularLocation>
</comment>
<accession>A0A137PHN4</accession>
<dbReference type="EMBL" id="KQ964422">
    <property type="protein sequence ID" value="KXN74516.1"/>
    <property type="molecule type" value="Genomic_DNA"/>
</dbReference>
<keyword evidence="2 8" id="KW-0812">Transmembrane</keyword>
<keyword evidence="4" id="KW-0297">G-protein coupled receptor</keyword>
<dbReference type="Gene3D" id="1.20.1070.10">
    <property type="entry name" value="Rhodopsin 7-helix transmembrane proteins"/>
    <property type="match status" value="1"/>
</dbReference>
<keyword evidence="11" id="KW-1185">Reference proteome</keyword>
<dbReference type="PANTHER" id="PTHR45695:SF9">
    <property type="entry name" value="LEUCOKININ RECEPTOR"/>
    <property type="match status" value="1"/>
</dbReference>
<evidence type="ECO:0000256" key="6">
    <source>
        <dbReference type="ARBA" id="ARBA00023170"/>
    </source>
</evidence>
<evidence type="ECO:0000259" key="9">
    <source>
        <dbReference type="PROSITE" id="PS50262"/>
    </source>
</evidence>
<sequence length="320" mass="36050">MEDPVYILSNPSVTLGTEITLFVICILGLFLNGLAVYITLSSHSSRNLAIRLMLFIAITDILFSIHGIASQIAKWATSQQVLLDPWFCQSNGMFNTLLTMSSTDGVGLLSLLRALSVAGNIKMREAYWYTAMGVLVLANTSFSIVAAFYEIMRIMPSEAYCQASFTKNTLSVIYSLFMMGKFAIVLLLIIASYIYITIRFYQTATRFSSKGNGVSSSLIDDRTTTTYQKWVLLRILIFVFMYMVCFAPELIALVYNLSTKTDRSPILDSIVSVGIFLTIIVNSVFLLFYNQENRKVLINMLPSWIRFYSDNLEMQELSSL</sequence>
<evidence type="ECO:0000256" key="1">
    <source>
        <dbReference type="ARBA" id="ARBA00004141"/>
    </source>
</evidence>
<feature type="transmembrane region" description="Helical" evidence="8">
    <location>
        <begin position="269"/>
        <end position="289"/>
    </location>
</feature>
<keyword evidence="6 10" id="KW-0675">Receptor</keyword>
<feature type="transmembrane region" description="Helical" evidence="8">
    <location>
        <begin position="93"/>
        <end position="115"/>
    </location>
</feature>
<dbReference type="Proteomes" id="UP000070444">
    <property type="component" value="Unassembled WGS sequence"/>
</dbReference>
<reference evidence="10 11" key="1">
    <citation type="journal article" date="2015" name="Genome Biol. Evol.">
        <title>Phylogenomic analyses indicate that early fungi evolved digesting cell walls of algal ancestors of land plants.</title>
        <authorList>
            <person name="Chang Y."/>
            <person name="Wang S."/>
            <person name="Sekimoto S."/>
            <person name="Aerts A.L."/>
            <person name="Choi C."/>
            <person name="Clum A."/>
            <person name="LaButti K.M."/>
            <person name="Lindquist E.A."/>
            <person name="Yee Ngan C."/>
            <person name="Ohm R.A."/>
            <person name="Salamov A.A."/>
            <person name="Grigoriev I.V."/>
            <person name="Spatafora J.W."/>
            <person name="Berbee M.L."/>
        </authorList>
    </citation>
    <scope>NUCLEOTIDE SEQUENCE [LARGE SCALE GENOMIC DNA]</scope>
    <source>
        <strain evidence="10 11">NRRL 28638</strain>
    </source>
</reference>
<dbReference type="GO" id="GO:0005886">
    <property type="term" value="C:plasma membrane"/>
    <property type="evidence" value="ECO:0007669"/>
    <property type="project" value="TreeGrafter"/>
</dbReference>
<keyword evidence="5 8" id="KW-0472">Membrane</keyword>
<feature type="domain" description="G-protein coupled receptors family 1 profile" evidence="9">
    <location>
        <begin position="31"/>
        <end position="289"/>
    </location>
</feature>
<evidence type="ECO:0000256" key="8">
    <source>
        <dbReference type="SAM" id="Phobius"/>
    </source>
</evidence>
<dbReference type="GO" id="GO:0004930">
    <property type="term" value="F:G protein-coupled receptor activity"/>
    <property type="evidence" value="ECO:0007669"/>
    <property type="project" value="UniProtKB-KW"/>
</dbReference>
<dbReference type="AlphaFoldDB" id="A0A137PHN4"/>
<evidence type="ECO:0000256" key="5">
    <source>
        <dbReference type="ARBA" id="ARBA00023136"/>
    </source>
</evidence>
<evidence type="ECO:0000313" key="11">
    <source>
        <dbReference type="Proteomes" id="UP000070444"/>
    </source>
</evidence>
<feature type="transmembrane region" description="Helical" evidence="8">
    <location>
        <begin position="231"/>
        <end position="257"/>
    </location>
</feature>
<name>A0A137PHN4_CONC2</name>
<feature type="transmembrane region" description="Helical" evidence="8">
    <location>
        <begin position="172"/>
        <end position="196"/>
    </location>
</feature>